<dbReference type="InterPro" id="IPR000172">
    <property type="entry name" value="GMC_OxRdtase_N"/>
</dbReference>
<dbReference type="Gene3D" id="3.50.50.60">
    <property type="entry name" value="FAD/NAD(P)-binding domain"/>
    <property type="match status" value="1"/>
</dbReference>
<accession>A0A9W8N3R5</accession>
<dbReference type="PROSITE" id="PS00624">
    <property type="entry name" value="GMC_OXRED_2"/>
    <property type="match status" value="1"/>
</dbReference>
<dbReference type="EMBL" id="JANPWZ010003380">
    <property type="protein sequence ID" value="KAJ3552942.1"/>
    <property type="molecule type" value="Genomic_DNA"/>
</dbReference>
<comment type="similarity">
    <text evidence="2 7">Belongs to the GMC oxidoreductase family.</text>
</comment>
<dbReference type="Proteomes" id="UP001148614">
    <property type="component" value="Unassembled WGS sequence"/>
</dbReference>
<evidence type="ECO:0000259" key="9">
    <source>
        <dbReference type="PROSITE" id="PS00624"/>
    </source>
</evidence>
<dbReference type="SUPFAM" id="SSF51905">
    <property type="entry name" value="FAD/NAD(P)-binding domain"/>
    <property type="match status" value="1"/>
</dbReference>
<dbReference type="GO" id="GO:0050660">
    <property type="term" value="F:flavin adenine dinucleotide binding"/>
    <property type="evidence" value="ECO:0007669"/>
    <property type="project" value="InterPro"/>
</dbReference>
<sequence length="441" mass="47457">MSATTFDFIVVGGGTAGIALAARLSEIADQSVLVLEAGVDQSDNFQGKVPAFYAALLGTDVDWGFQTVPQEKLGGRPISLNQGKALGGSSIINAHVFAPPTRAILDDWHNLGNAGWNSAAMAPYYTKAFTAPPTPAEHRQLLGVDGDESESLSTTNGPLQLSYPGDPQHPIRKIWAETFEKKGRRMRGNWVDASVGGFSNLSTIDPVRRERCHAAKAYYDPVRERKNLHVVLAAHVSKIIFSDSEGQQPKAIGVQYTHEGQTRVANAGKEIILSAGALQSPKLLELSGVGNASILKQHEIDVVKDLPGVGENLQDHIVCDISFAVAAEMDTLDALARQEPQALQDAMINYTQKHEGVLTSGGIFTYAYLPTVDFFSDADRSALASNIAENRRQLSSRDSSSRTWEDSRAEAYLNVAAKTLLDADRPSAVYLSALGQNPAST</sequence>
<feature type="binding site" evidence="6">
    <location>
        <begin position="93"/>
        <end position="96"/>
    </location>
    <ligand>
        <name>FAD</name>
        <dbReference type="ChEBI" id="CHEBI:57692"/>
    </ligand>
</feature>
<evidence type="ECO:0000313" key="11">
    <source>
        <dbReference type="Proteomes" id="UP001148614"/>
    </source>
</evidence>
<feature type="binding site" evidence="6">
    <location>
        <position position="236"/>
    </location>
    <ligand>
        <name>FAD</name>
        <dbReference type="ChEBI" id="CHEBI:57692"/>
    </ligand>
</feature>
<dbReference type="VEuPathDB" id="FungiDB:F4678DRAFT_426980"/>
<dbReference type="Gene3D" id="3.30.560.10">
    <property type="entry name" value="Glucose Oxidase, domain 3"/>
    <property type="match status" value="1"/>
</dbReference>
<dbReference type="PIRSF" id="PIRSF000137">
    <property type="entry name" value="Alcohol_oxidase"/>
    <property type="match status" value="1"/>
</dbReference>
<feature type="domain" description="Glucose-methanol-choline oxidoreductase N-terminal" evidence="9">
    <location>
        <begin position="276"/>
        <end position="290"/>
    </location>
</feature>
<keyword evidence="11" id="KW-1185">Reference proteome</keyword>
<keyword evidence="3 7" id="KW-0285">Flavoprotein</keyword>
<evidence type="ECO:0000256" key="1">
    <source>
        <dbReference type="ARBA" id="ARBA00001974"/>
    </source>
</evidence>
<reference evidence="10" key="1">
    <citation type="submission" date="2022-07" db="EMBL/GenBank/DDBJ databases">
        <title>Genome Sequence of Xylaria arbuscula.</title>
        <authorList>
            <person name="Buettner E."/>
        </authorList>
    </citation>
    <scope>NUCLEOTIDE SEQUENCE</scope>
    <source>
        <strain evidence="10">VT107</strain>
    </source>
</reference>
<evidence type="ECO:0000256" key="7">
    <source>
        <dbReference type="RuleBase" id="RU003968"/>
    </source>
</evidence>
<evidence type="ECO:0000256" key="3">
    <source>
        <dbReference type="ARBA" id="ARBA00022630"/>
    </source>
</evidence>
<dbReference type="PANTHER" id="PTHR11552:SF201">
    <property type="entry name" value="GLUCOSE-METHANOL-CHOLINE OXIDOREDUCTASE N-TERMINAL DOMAIN-CONTAINING PROTEIN"/>
    <property type="match status" value="1"/>
</dbReference>
<dbReference type="GO" id="GO:0016614">
    <property type="term" value="F:oxidoreductase activity, acting on CH-OH group of donors"/>
    <property type="evidence" value="ECO:0007669"/>
    <property type="project" value="InterPro"/>
</dbReference>
<evidence type="ECO:0000256" key="2">
    <source>
        <dbReference type="ARBA" id="ARBA00010790"/>
    </source>
</evidence>
<dbReference type="PANTHER" id="PTHR11552">
    <property type="entry name" value="GLUCOSE-METHANOL-CHOLINE GMC OXIDOREDUCTASE"/>
    <property type="match status" value="1"/>
</dbReference>
<evidence type="ECO:0000313" key="10">
    <source>
        <dbReference type="EMBL" id="KAJ3552942.1"/>
    </source>
</evidence>
<name>A0A9W8N3R5_9PEZI</name>
<organism evidence="10 11">
    <name type="scientific">Xylaria arbuscula</name>
    <dbReference type="NCBI Taxonomy" id="114810"/>
    <lineage>
        <taxon>Eukaryota</taxon>
        <taxon>Fungi</taxon>
        <taxon>Dikarya</taxon>
        <taxon>Ascomycota</taxon>
        <taxon>Pezizomycotina</taxon>
        <taxon>Sordariomycetes</taxon>
        <taxon>Xylariomycetidae</taxon>
        <taxon>Xylariales</taxon>
        <taxon>Xylariaceae</taxon>
        <taxon>Xylaria</taxon>
    </lineage>
</organism>
<dbReference type="InterPro" id="IPR012132">
    <property type="entry name" value="GMC_OxRdtase"/>
</dbReference>
<dbReference type="AlphaFoldDB" id="A0A9W8N3R5"/>
<evidence type="ECO:0000256" key="4">
    <source>
        <dbReference type="ARBA" id="ARBA00022827"/>
    </source>
</evidence>
<dbReference type="PROSITE" id="PS00623">
    <property type="entry name" value="GMC_OXRED_1"/>
    <property type="match status" value="1"/>
</dbReference>
<dbReference type="Pfam" id="PF00732">
    <property type="entry name" value="GMC_oxred_N"/>
    <property type="match status" value="1"/>
</dbReference>
<comment type="cofactor">
    <cofactor evidence="1 6">
        <name>FAD</name>
        <dbReference type="ChEBI" id="CHEBI:57692"/>
    </cofactor>
</comment>
<keyword evidence="5" id="KW-0560">Oxidoreductase</keyword>
<keyword evidence="4 6" id="KW-0274">FAD</keyword>
<evidence type="ECO:0000256" key="5">
    <source>
        <dbReference type="ARBA" id="ARBA00023002"/>
    </source>
</evidence>
<evidence type="ECO:0000259" key="8">
    <source>
        <dbReference type="PROSITE" id="PS00623"/>
    </source>
</evidence>
<proteinExistence type="inferred from homology"/>
<evidence type="ECO:0000256" key="6">
    <source>
        <dbReference type="PIRSR" id="PIRSR000137-2"/>
    </source>
</evidence>
<comment type="caution">
    <text evidence="10">The sequence shown here is derived from an EMBL/GenBank/DDBJ whole genome shotgun (WGS) entry which is preliminary data.</text>
</comment>
<dbReference type="InterPro" id="IPR036188">
    <property type="entry name" value="FAD/NAD-bd_sf"/>
</dbReference>
<gene>
    <name evidence="10" type="ORF">NPX13_g10997</name>
</gene>
<protein>
    <recommendedName>
        <fullName evidence="8 9">Glucose-methanol-choline oxidoreductase N-terminal domain-containing protein</fullName>
    </recommendedName>
</protein>
<feature type="domain" description="Glucose-methanol-choline oxidoreductase N-terminal" evidence="8">
    <location>
        <begin position="83"/>
        <end position="106"/>
    </location>
</feature>